<dbReference type="Proteomes" id="UP000827721">
    <property type="component" value="Unassembled WGS sequence"/>
</dbReference>
<sequence length="172" mass="18442">MICQQRNAMVGGRGGVCVVEEEERRRLDAVVCPKPRRLGLLNPSINDSIRPFRWPSNYQSELVDSKAGSELLDIILAKGGCGGEKSGNQVASSPPYFCGSPPTRASNPLIQDAQFGNEKLNPVSSPAPPSPSSRMGGGCVRMKFGHKPAAVRIEGFDCLSRDRRNCSISAVA</sequence>
<organism evidence="2 3">
    <name type="scientific">Xanthoceras sorbifolium</name>
    <dbReference type="NCBI Taxonomy" id="99658"/>
    <lineage>
        <taxon>Eukaryota</taxon>
        <taxon>Viridiplantae</taxon>
        <taxon>Streptophyta</taxon>
        <taxon>Embryophyta</taxon>
        <taxon>Tracheophyta</taxon>
        <taxon>Spermatophyta</taxon>
        <taxon>Magnoliopsida</taxon>
        <taxon>eudicotyledons</taxon>
        <taxon>Gunneridae</taxon>
        <taxon>Pentapetalae</taxon>
        <taxon>rosids</taxon>
        <taxon>malvids</taxon>
        <taxon>Sapindales</taxon>
        <taxon>Sapindaceae</taxon>
        <taxon>Xanthoceroideae</taxon>
        <taxon>Xanthoceras</taxon>
    </lineage>
</organism>
<evidence type="ECO:0000313" key="2">
    <source>
        <dbReference type="EMBL" id="KAH7549328.1"/>
    </source>
</evidence>
<proteinExistence type="predicted"/>
<accession>A0ABQ8H5X2</accession>
<evidence type="ECO:0000313" key="3">
    <source>
        <dbReference type="Proteomes" id="UP000827721"/>
    </source>
</evidence>
<evidence type="ECO:0000256" key="1">
    <source>
        <dbReference type="SAM" id="MobiDB-lite"/>
    </source>
</evidence>
<name>A0ABQ8H5X2_9ROSI</name>
<keyword evidence="3" id="KW-1185">Reference proteome</keyword>
<comment type="caution">
    <text evidence="2">The sequence shown here is derived from an EMBL/GenBank/DDBJ whole genome shotgun (WGS) entry which is preliminary data.</text>
</comment>
<gene>
    <name evidence="2" type="ORF">JRO89_XS13G0015200</name>
</gene>
<reference evidence="2 3" key="1">
    <citation type="submission" date="2021-02" db="EMBL/GenBank/DDBJ databases">
        <title>Plant Genome Project.</title>
        <authorList>
            <person name="Zhang R.-G."/>
        </authorList>
    </citation>
    <scope>NUCLEOTIDE SEQUENCE [LARGE SCALE GENOMIC DNA]</scope>
    <source>
        <tissue evidence="2">Leaves</tissue>
    </source>
</reference>
<dbReference type="PANTHER" id="PTHR33384">
    <property type="entry name" value="EXPRESSED PROTEIN"/>
    <property type="match status" value="1"/>
</dbReference>
<dbReference type="EMBL" id="JAFEMO010000013">
    <property type="protein sequence ID" value="KAH7549328.1"/>
    <property type="molecule type" value="Genomic_DNA"/>
</dbReference>
<protein>
    <submittedName>
        <fullName evidence="2">Uncharacterized protein</fullName>
    </submittedName>
</protein>
<feature type="region of interest" description="Disordered" evidence="1">
    <location>
        <begin position="118"/>
        <end position="139"/>
    </location>
</feature>
<dbReference type="PANTHER" id="PTHR33384:SF22">
    <property type="match status" value="1"/>
</dbReference>